<evidence type="ECO:0000256" key="15">
    <source>
        <dbReference type="PROSITE-ProRule" id="PRU00560"/>
    </source>
</evidence>
<gene>
    <name evidence="18" type="ORF">J2S62_000956</name>
</gene>
<evidence type="ECO:0000256" key="9">
    <source>
        <dbReference type="ARBA" id="ARBA00023125"/>
    </source>
</evidence>
<keyword evidence="9" id="KW-0238">DNA-binding</keyword>
<keyword evidence="3 15" id="KW-0547">Nucleotide-binding</keyword>
<evidence type="ECO:0000256" key="7">
    <source>
        <dbReference type="ARBA" id="ARBA00022839"/>
    </source>
</evidence>
<evidence type="ECO:0000256" key="8">
    <source>
        <dbReference type="ARBA" id="ARBA00022840"/>
    </source>
</evidence>
<keyword evidence="8 15" id="KW-0067">ATP-binding</keyword>
<dbReference type="Pfam" id="PF12705">
    <property type="entry name" value="PDDEXK_1"/>
    <property type="match status" value="1"/>
</dbReference>
<dbReference type="EMBL" id="JAVDYJ010000001">
    <property type="protein sequence ID" value="MDR7346699.1"/>
    <property type="molecule type" value="Genomic_DNA"/>
</dbReference>
<keyword evidence="10" id="KW-0234">DNA repair</keyword>
<dbReference type="GO" id="GO:0004386">
    <property type="term" value="F:helicase activity"/>
    <property type="evidence" value="ECO:0007669"/>
    <property type="project" value="UniProtKB-KW"/>
</dbReference>
<evidence type="ECO:0000259" key="16">
    <source>
        <dbReference type="PROSITE" id="PS51198"/>
    </source>
</evidence>
<reference evidence="18 19" key="1">
    <citation type="submission" date="2023-07" db="EMBL/GenBank/DDBJ databases">
        <title>Sequencing the genomes of 1000 actinobacteria strains.</title>
        <authorList>
            <person name="Klenk H.-P."/>
        </authorList>
    </citation>
    <scope>NUCLEOTIDE SEQUENCE [LARGE SCALE GENOMIC DNA]</scope>
    <source>
        <strain evidence="18 19">DSM 22966</strain>
    </source>
</reference>
<keyword evidence="7" id="KW-0269">Exonuclease</keyword>
<evidence type="ECO:0000256" key="3">
    <source>
        <dbReference type="ARBA" id="ARBA00022741"/>
    </source>
</evidence>
<evidence type="ECO:0000256" key="10">
    <source>
        <dbReference type="ARBA" id="ARBA00023204"/>
    </source>
</evidence>
<dbReference type="InterPro" id="IPR011604">
    <property type="entry name" value="PDDEXK-like_dom_sf"/>
</dbReference>
<evidence type="ECO:0000313" key="19">
    <source>
        <dbReference type="Proteomes" id="UP001183794"/>
    </source>
</evidence>
<evidence type="ECO:0000256" key="1">
    <source>
        <dbReference type="ARBA" id="ARBA00009922"/>
    </source>
</evidence>
<dbReference type="Proteomes" id="UP001183794">
    <property type="component" value="Unassembled WGS sequence"/>
</dbReference>
<evidence type="ECO:0000256" key="4">
    <source>
        <dbReference type="ARBA" id="ARBA00022763"/>
    </source>
</evidence>
<comment type="catalytic activity">
    <reaction evidence="14">
        <text>ATP + H2O = ADP + phosphate + H(+)</text>
        <dbReference type="Rhea" id="RHEA:13065"/>
        <dbReference type="ChEBI" id="CHEBI:15377"/>
        <dbReference type="ChEBI" id="CHEBI:15378"/>
        <dbReference type="ChEBI" id="CHEBI:30616"/>
        <dbReference type="ChEBI" id="CHEBI:43474"/>
        <dbReference type="ChEBI" id="CHEBI:456216"/>
        <dbReference type="EC" id="5.6.2.4"/>
    </reaction>
</comment>
<dbReference type="InterPro" id="IPR013986">
    <property type="entry name" value="DExx_box_DNA_helicase_dom_sf"/>
</dbReference>
<dbReference type="InterPro" id="IPR027417">
    <property type="entry name" value="P-loop_NTPase"/>
</dbReference>
<dbReference type="InterPro" id="IPR038726">
    <property type="entry name" value="PDDEXK_AddAB-type"/>
</dbReference>
<dbReference type="PANTHER" id="PTHR11070:SF59">
    <property type="entry name" value="DNA 3'-5' HELICASE"/>
    <property type="match status" value="1"/>
</dbReference>
<dbReference type="InterPro" id="IPR014017">
    <property type="entry name" value="DNA_helicase_UvrD-like_C"/>
</dbReference>
<proteinExistence type="inferred from homology"/>
<organism evidence="18 19">
    <name type="scientific">Enteractinococcus fodinae</name>
    <dbReference type="NCBI Taxonomy" id="684663"/>
    <lineage>
        <taxon>Bacteria</taxon>
        <taxon>Bacillati</taxon>
        <taxon>Actinomycetota</taxon>
        <taxon>Actinomycetes</taxon>
        <taxon>Micrococcales</taxon>
        <taxon>Micrococcaceae</taxon>
    </lineage>
</organism>
<keyword evidence="2" id="KW-0540">Nuclease</keyword>
<comment type="similarity">
    <text evidence="1">Belongs to the helicase family. UvrD subfamily.</text>
</comment>
<evidence type="ECO:0000256" key="14">
    <source>
        <dbReference type="ARBA" id="ARBA00048988"/>
    </source>
</evidence>
<comment type="catalytic activity">
    <reaction evidence="12">
        <text>Couples ATP hydrolysis with the unwinding of duplex DNA by translocating in the 3'-5' direction.</text>
        <dbReference type="EC" id="5.6.2.4"/>
    </reaction>
</comment>
<dbReference type="InterPro" id="IPR000212">
    <property type="entry name" value="DNA_helicase_UvrD/REP"/>
</dbReference>
<accession>A0ABU2B107</accession>
<evidence type="ECO:0000256" key="12">
    <source>
        <dbReference type="ARBA" id="ARBA00034617"/>
    </source>
</evidence>
<dbReference type="Pfam" id="PF00580">
    <property type="entry name" value="UvrD-helicase"/>
    <property type="match status" value="1"/>
</dbReference>
<feature type="domain" description="UvrD-like helicase C-terminal" evidence="17">
    <location>
        <begin position="325"/>
        <end position="643"/>
    </location>
</feature>
<dbReference type="Gene3D" id="3.90.320.10">
    <property type="match status" value="1"/>
</dbReference>
<keyword evidence="11" id="KW-0413">Isomerase</keyword>
<dbReference type="PANTHER" id="PTHR11070">
    <property type="entry name" value="UVRD / RECB / PCRA DNA HELICASE FAMILY MEMBER"/>
    <property type="match status" value="1"/>
</dbReference>
<keyword evidence="4" id="KW-0227">DNA damage</keyword>
<evidence type="ECO:0000313" key="18">
    <source>
        <dbReference type="EMBL" id="MDR7346699.1"/>
    </source>
</evidence>
<keyword evidence="6 15" id="KW-0347">Helicase</keyword>
<dbReference type="PROSITE" id="PS51217">
    <property type="entry name" value="UVRD_HELICASE_CTER"/>
    <property type="match status" value="1"/>
</dbReference>
<feature type="binding site" evidence="15">
    <location>
        <begin position="41"/>
        <end position="48"/>
    </location>
    <ligand>
        <name>ATP</name>
        <dbReference type="ChEBI" id="CHEBI:30616"/>
    </ligand>
</feature>
<comment type="caution">
    <text evidence="18">The sequence shown here is derived from an EMBL/GenBank/DDBJ whole genome shotgun (WGS) entry which is preliminary data.</text>
</comment>
<name>A0ABU2B107_9MICC</name>
<dbReference type="SUPFAM" id="SSF52540">
    <property type="entry name" value="P-loop containing nucleoside triphosphate hydrolases"/>
    <property type="match status" value="1"/>
</dbReference>
<dbReference type="InterPro" id="IPR014016">
    <property type="entry name" value="UvrD-like_ATP-bd"/>
</dbReference>
<keyword evidence="5 15" id="KW-0378">Hydrolase</keyword>
<dbReference type="RefSeq" id="WP_310171981.1">
    <property type="nucleotide sequence ID" value="NZ_BAABHE010000002.1"/>
</dbReference>
<evidence type="ECO:0000256" key="13">
    <source>
        <dbReference type="ARBA" id="ARBA00034808"/>
    </source>
</evidence>
<sequence>MVSTPQLLRPKNLYRPAPVLDAQQQEIVDQPAGHGPMLVLGGPGTGKTTTAVEYAVAKITAGVPTNQVLLLTNTRTGAAQLRDYLTARLNYESVDSRAETPVRSFASYAFDLIHRMREDEGVTPRLLAGAEQDRLIAELIEGYQTDPQLTIEWPENLIEAVGLRGLRHELRELIDRSAEYGIDPGELAALGRTKGRAEWVAAATILQDYRDVLDLSGAAAYDPSGLITAAAKLWEANPVFAAAERQRVRHIIIDDFQDATPAIHRLIKLIGTDRDIVITVNPDTTVQGFRGARPQELVHWPQVLAPNAPTITLETGYRLADRLHEAYQRTVSRIPAVSGLPDARTNLSAADHDDALAVHRLASPVQEYLFIVQQILELHHRQGVAFEDIAVLARTAAKISEVVTALETEAIPVVRSTSEVMLNQQPAAAPLLVLTAAADAVAHGRAETATGLDPADLHWLITGRYGASTPLELRNLRRRLLAAERDAHGTRDSAELLDHLVANPEDAASILGLDPDRPLPRYTAGAVRIGRMLAAMVQATVNEKASAEMVLWAGWETALPQVGKVWEEQALSNDKDAAIRANRDLDAAVALFEAAERYAVQFPGQTALGFTEYLAEQDLPMDSLSNRGGQTGVSVLTPTTAAGRDWNTVFVVGVQEGVWPNTRLRGQLLHTQELVEEVTGTAGQQPINERIAQVRHDELRTFAAAISRASCRLIATAVADADHQPSMFIERLAPWTPTDEQPVRPYTPVATPLTVDGLVIHLRRTLEDAERQLEAGVADVQTVQNQADQAARALAVLAEGGIATADPANWWGLNELSTTRPIHGLDEQGIPNRIQLSPSTVETAVHSPLQWFIYQVSTSAAGPAAATGTFIHAIAEKYRDADVDSMFTELKEKFPVLAAEAGIEPGWEYDALYAKAERALEFFYQYVSGMRSGYKTGRGATAEEFGPRRLVAVEQQVTADLEFDEVKVRLNGVIDRVEVDQSGRPYIVDLKTGATEISAADITRLPQLGVYQAMVKAGALTELVDRTDPAGAALVQLGKNRTNVQIQPQAPLEPGHTWAEQDIADAARWVQGPYFYAVHQENDCSLKTLCPLCKEGQQVTEWLI</sequence>
<keyword evidence="19" id="KW-1185">Reference proteome</keyword>
<evidence type="ECO:0000256" key="6">
    <source>
        <dbReference type="ARBA" id="ARBA00022806"/>
    </source>
</evidence>
<evidence type="ECO:0000256" key="2">
    <source>
        <dbReference type="ARBA" id="ARBA00022722"/>
    </source>
</evidence>
<dbReference type="PROSITE" id="PS51198">
    <property type="entry name" value="UVRD_HELICASE_ATP_BIND"/>
    <property type="match status" value="1"/>
</dbReference>
<feature type="domain" description="UvrD-like helicase ATP-binding" evidence="16">
    <location>
        <begin position="20"/>
        <end position="320"/>
    </location>
</feature>
<protein>
    <recommendedName>
        <fullName evidence="13">DNA 3'-5' helicase</fullName>
        <ecNumber evidence="13">5.6.2.4</ecNumber>
    </recommendedName>
</protein>
<dbReference type="EC" id="5.6.2.4" evidence="13"/>
<evidence type="ECO:0000256" key="5">
    <source>
        <dbReference type="ARBA" id="ARBA00022801"/>
    </source>
</evidence>
<evidence type="ECO:0000256" key="11">
    <source>
        <dbReference type="ARBA" id="ARBA00023235"/>
    </source>
</evidence>
<evidence type="ECO:0000259" key="17">
    <source>
        <dbReference type="PROSITE" id="PS51217"/>
    </source>
</evidence>
<dbReference type="Gene3D" id="3.40.50.300">
    <property type="entry name" value="P-loop containing nucleotide triphosphate hydrolases"/>
    <property type="match status" value="3"/>
</dbReference>
<dbReference type="Gene3D" id="1.10.10.160">
    <property type="match status" value="1"/>
</dbReference>